<comment type="subcellular location">
    <subcellularLocation>
        <location evidence="1">Nucleus</location>
    </subcellularLocation>
</comment>
<dbReference type="GO" id="GO:0045944">
    <property type="term" value="P:positive regulation of transcription by RNA polymerase II"/>
    <property type="evidence" value="ECO:0007669"/>
    <property type="project" value="UniProtKB-ARBA"/>
</dbReference>
<dbReference type="Pfam" id="PF00319">
    <property type="entry name" value="SRF-TF"/>
    <property type="match status" value="1"/>
</dbReference>
<keyword evidence="3" id="KW-0238">DNA-binding</keyword>
<feature type="domain" description="MADS-box" evidence="6">
    <location>
        <begin position="8"/>
        <end position="32"/>
    </location>
</feature>
<feature type="non-terminal residue" evidence="7">
    <location>
        <position position="1"/>
    </location>
</feature>
<protein>
    <recommendedName>
        <fullName evidence="6">MADS-box domain-containing protein</fullName>
    </recommendedName>
</protein>
<dbReference type="PROSITE" id="PS50066">
    <property type="entry name" value="MADS_BOX_2"/>
    <property type="match status" value="1"/>
</dbReference>
<keyword evidence="4" id="KW-0804">Transcription</keyword>
<reference evidence="8" key="1">
    <citation type="journal article" date="2017" name="Nat. Microbiol.">
        <title>Global analysis of biosynthetic gene clusters reveals vast potential of secondary metabolite production in Penicillium species.</title>
        <authorList>
            <person name="Nielsen J.C."/>
            <person name="Grijseels S."/>
            <person name="Prigent S."/>
            <person name="Ji B."/>
            <person name="Dainat J."/>
            <person name="Nielsen K.F."/>
            <person name="Frisvad J.C."/>
            <person name="Workman M."/>
            <person name="Nielsen J."/>
        </authorList>
    </citation>
    <scope>NUCLEOTIDE SEQUENCE [LARGE SCALE GENOMIC DNA]</scope>
    <source>
        <strain evidence="8">IBT 31811</strain>
    </source>
</reference>
<name>A0A1V6PGL5_9EURO</name>
<dbReference type="Proteomes" id="UP000191672">
    <property type="component" value="Unassembled WGS sequence"/>
</dbReference>
<comment type="caution">
    <text evidence="7">The sequence shown here is derived from an EMBL/GenBank/DDBJ whole genome shotgun (WGS) entry which is preliminary data.</text>
</comment>
<dbReference type="Gene3D" id="3.40.1810.10">
    <property type="entry name" value="Transcription factor, MADS-box"/>
    <property type="match status" value="1"/>
</dbReference>
<dbReference type="AlphaFoldDB" id="A0A1V6PGL5"/>
<dbReference type="GO" id="GO:0003677">
    <property type="term" value="F:DNA binding"/>
    <property type="evidence" value="ECO:0007669"/>
    <property type="project" value="UniProtKB-KW"/>
</dbReference>
<evidence type="ECO:0000256" key="2">
    <source>
        <dbReference type="ARBA" id="ARBA00023015"/>
    </source>
</evidence>
<keyword evidence="5" id="KW-0539">Nucleus</keyword>
<dbReference type="STRING" id="416450.A0A1V6PGL5"/>
<evidence type="ECO:0000313" key="7">
    <source>
        <dbReference type="EMBL" id="OQD75857.1"/>
    </source>
</evidence>
<dbReference type="GO" id="GO:0005634">
    <property type="term" value="C:nucleus"/>
    <property type="evidence" value="ECO:0007669"/>
    <property type="project" value="UniProtKB-SubCell"/>
</dbReference>
<accession>A0A1V6PGL5</accession>
<evidence type="ECO:0000259" key="6">
    <source>
        <dbReference type="PROSITE" id="PS50066"/>
    </source>
</evidence>
<proteinExistence type="predicted"/>
<evidence type="ECO:0000256" key="3">
    <source>
        <dbReference type="ARBA" id="ARBA00023125"/>
    </source>
</evidence>
<evidence type="ECO:0000256" key="4">
    <source>
        <dbReference type="ARBA" id="ARBA00023163"/>
    </source>
</evidence>
<evidence type="ECO:0000256" key="5">
    <source>
        <dbReference type="ARBA" id="ARBA00023242"/>
    </source>
</evidence>
<evidence type="ECO:0000256" key="1">
    <source>
        <dbReference type="ARBA" id="ARBA00004123"/>
    </source>
</evidence>
<gene>
    <name evidence="7" type="ORF">PENANT_c145G03629</name>
</gene>
<keyword evidence="8" id="KW-1185">Reference proteome</keyword>
<dbReference type="InterPro" id="IPR002100">
    <property type="entry name" value="TF_MADSbox"/>
</dbReference>
<sequence>RAYQKVQRRRETLFKKAFEYSTQCDADVQLIVRIRKTGQIFTLTSKSEGWPLSESQLEINGIQDRYQVSQEHAVQVPETVLVFLGVHTLPGTYVIFPFPGQELKFLGVGWLDAGNENSHSRS</sequence>
<feature type="non-terminal residue" evidence="7">
    <location>
        <position position="122"/>
    </location>
</feature>
<dbReference type="GO" id="GO:0046983">
    <property type="term" value="F:protein dimerization activity"/>
    <property type="evidence" value="ECO:0007669"/>
    <property type="project" value="InterPro"/>
</dbReference>
<dbReference type="EMBL" id="MDYN01000145">
    <property type="protein sequence ID" value="OQD75857.1"/>
    <property type="molecule type" value="Genomic_DNA"/>
</dbReference>
<evidence type="ECO:0000313" key="8">
    <source>
        <dbReference type="Proteomes" id="UP000191672"/>
    </source>
</evidence>
<dbReference type="InterPro" id="IPR036879">
    <property type="entry name" value="TF_MADSbox_sf"/>
</dbReference>
<organism evidence="7 8">
    <name type="scientific">Penicillium antarcticum</name>
    <dbReference type="NCBI Taxonomy" id="416450"/>
    <lineage>
        <taxon>Eukaryota</taxon>
        <taxon>Fungi</taxon>
        <taxon>Dikarya</taxon>
        <taxon>Ascomycota</taxon>
        <taxon>Pezizomycotina</taxon>
        <taxon>Eurotiomycetes</taxon>
        <taxon>Eurotiomycetidae</taxon>
        <taxon>Eurotiales</taxon>
        <taxon>Aspergillaceae</taxon>
        <taxon>Penicillium</taxon>
    </lineage>
</organism>
<keyword evidence="2" id="KW-0805">Transcription regulation</keyword>
<dbReference type="SUPFAM" id="SSF55455">
    <property type="entry name" value="SRF-like"/>
    <property type="match status" value="1"/>
</dbReference>